<feature type="compositionally biased region" description="Basic residues" evidence="1">
    <location>
        <begin position="116"/>
        <end position="131"/>
    </location>
</feature>
<accession>A0A2S6ALB4</accession>
<dbReference type="Proteomes" id="UP000239874">
    <property type="component" value="Unassembled WGS sequence"/>
</dbReference>
<feature type="domain" description="Transposase IS4 N-terminal" evidence="3">
    <location>
        <begin position="3"/>
        <end position="82"/>
    </location>
</feature>
<feature type="transmembrane region" description="Helical" evidence="2">
    <location>
        <begin position="16"/>
        <end position="33"/>
    </location>
</feature>
<keyword evidence="2" id="KW-0472">Membrane</keyword>
<evidence type="ECO:0000256" key="2">
    <source>
        <dbReference type="SAM" id="Phobius"/>
    </source>
</evidence>
<proteinExistence type="predicted"/>
<comment type="caution">
    <text evidence="4">The sequence shown here is derived from an EMBL/GenBank/DDBJ whole genome shotgun (WGS) entry which is preliminary data.</text>
</comment>
<sequence>MRCWWRTGRTEKRRRLLPARVVVYFVLAMTLFFDDVYEEVMRKLVDGLWFLRSWDQDWRVPTSPALCKARARLGEEPVRELYRRVAVPLAGAGMPGAWLASRRVMAVDGVQMDIPRRRHRPGGRVRGRQPRQRSAARADPADHHPGRPSRSDRDRAGRGLPTAVGSSRPASPRSKPASAAATGCCAHRRTRYDLAPARSAESCGILVIGTAARRGDLPHR</sequence>
<evidence type="ECO:0000256" key="1">
    <source>
        <dbReference type="SAM" id="MobiDB-lite"/>
    </source>
</evidence>
<keyword evidence="2" id="KW-1133">Transmembrane helix</keyword>
<feature type="region of interest" description="Disordered" evidence="1">
    <location>
        <begin position="111"/>
        <end position="183"/>
    </location>
</feature>
<feature type="compositionally biased region" description="Basic and acidic residues" evidence="1">
    <location>
        <begin position="139"/>
        <end position="157"/>
    </location>
</feature>
<name>A0A2S6ALB4_9NOCA</name>
<dbReference type="OrthoDB" id="477305at2"/>
<reference evidence="4 5" key="1">
    <citation type="submission" date="2018-02" db="EMBL/GenBank/DDBJ databases">
        <title>8 Nocardia nova and 1 Nocardia cyriacigeorgica strain used for evolution to TMP-SMX.</title>
        <authorList>
            <person name="Mehta H."/>
            <person name="Weng J."/>
            <person name="Shamoo Y."/>
        </authorList>
    </citation>
    <scope>NUCLEOTIDE SEQUENCE [LARGE SCALE GENOMIC DNA]</scope>
    <source>
        <strain evidence="4 5">MDA3139</strain>
    </source>
</reference>
<gene>
    <name evidence="4" type="ORF">C5E45_22880</name>
</gene>
<dbReference type="InterPro" id="IPR024473">
    <property type="entry name" value="Transposases_IS4_N"/>
</dbReference>
<feature type="compositionally biased region" description="Low complexity" evidence="1">
    <location>
        <begin position="166"/>
        <end position="181"/>
    </location>
</feature>
<keyword evidence="2" id="KW-0812">Transmembrane</keyword>
<evidence type="ECO:0000313" key="5">
    <source>
        <dbReference type="Proteomes" id="UP000239874"/>
    </source>
</evidence>
<protein>
    <recommendedName>
        <fullName evidence="3">Transposase IS4 N-terminal domain-containing protein</fullName>
    </recommendedName>
</protein>
<dbReference type="EMBL" id="PSZC01000017">
    <property type="protein sequence ID" value="PPJ36019.1"/>
    <property type="molecule type" value="Genomic_DNA"/>
</dbReference>
<dbReference type="AlphaFoldDB" id="A0A2S6ALB4"/>
<evidence type="ECO:0000259" key="3">
    <source>
        <dbReference type="Pfam" id="PF13006"/>
    </source>
</evidence>
<organism evidence="4 5">
    <name type="scientific">Nocardia nova</name>
    <dbReference type="NCBI Taxonomy" id="37330"/>
    <lineage>
        <taxon>Bacteria</taxon>
        <taxon>Bacillati</taxon>
        <taxon>Actinomycetota</taxon>
        <taxon>Actinomycetes</taxon>
        <taxon>Mycobacteriales</taxon>
        <taxon>Nocardiaceae</taxon>
        <taxon>Nocardia</taxon>
    </lineage>
</organism>
<evidence type="ECO:0000313" key="4">
    <source>
        <dbReference type="EMBL" id="PPJ36019.1"/>
    </source>
</evidence>
<dbReference type="Pfam" id="PF13006">
    <property type="entry name" value="Nterm_IS4"/>
    <property type="match status" value="1"/>
</dbReference>